<evidence type="ECO:0000313" key="4">
    <source>
        <dbReference type="EMBL" id="QLH64506.1"/>
    </source>
</evidence>
<keyword evidence="4" id="KW-0614">Plasmid</keyword>
<dbReference type="RefSeq" id="WP_040264747.1">
    <property type="nucleotide sequence ID" value="NZ_CP050857.1"/>
</dbReference>
<dbReference type="InterPro" id="IPR027628">
    <property type="entry name" value="DotA_TraY"/>
</dbReference>
<keyword evidence="2" id="KW-0472">Membrane</keyword>
<feature type="transmembrane region" description="Helical" evidence="2">
    <location>
        <begin position="535"/>
        <end position="554"/>
    </location>
</feature>
<evidence type="ECO:0000256" key="3">
    <source>
        <dbReference type="SAM" id="SignalP"/>
    </source>
</evidence>
<protein>
    <submittedName>
        <fullName evidence="4">DotA/TraY family protein</fullName>
    </submittedName>
</protein>
<feature type="transmembrane region" description="Helical" evidence="2">
    <location>
        <begin position="589"/>
        <end position="612"/>
    </location>
</feature>
<keyword evidence="3" id="KW-0732">Signal</keyword>
<evidence type="ECO:0000313" key="5">
    <source>
        <dbReference type="Proteomes" id="UP000042738"/>
    </source>
</evidence>
<evidence type="ECO:0000256" key="2">
    <source>
        <dbReference type="SAM" id="Phobius"/>
    </source>
</evidence>
<feature type="transmembrane region" description="Helical" evidence="2">
    <location>
        <begin position="108"/>
        <end position="128"/>
    </location>
</feature>
<evidence type="ECO:0000256" key="1">
    <source>
        <dbReference type="SAM" id="MobiDB-lite"/>
    </source>
</evidence>
<organism evidence="4 5">
    <name type="scientific">Serratia symbiotica</name>
    <dbReference type="NCBI Taxonomy" id="138074"/>
    <lineage>
        <taxon>Bacteria</taxon>
        <taxon>Pseudomonadati</taxon>
        <taxon>Pseudomonadota</taxon>
        <taxon>Gammaproteobacteria</taxon>
        <taxon>Enterobacterales</taxon>
        <taxon>Yersiniaceae</taxon>
        <taxon>Serratia</taxon>
    </lineage>
</organism>
<accession>A0A068Z7H1</accession>
<feature type="transmembrane region" description="Helical" evidence="2">
    <location>
        <begin position="624"/>
        <end position="645"/>
    </location>
</feature>
<keyword evidence="2" id="KW-0812">Transmembrane</keyword>
<proteinExistence type="predicted"/>
<geneLocation type="plasmid" evidence="4 5">
    <name>pSsAf2.3-2</name>
</geneLocation>
<dbReference type="NCBIfam" id="TIGR04346">
    <property type="entry name" value="DotA_TraY"/>
    <property type="match status" value="1"/>
</dbReference>
<feature type="chain" id="PRO_5030002372" evidence="3">
    <location>
        <begin position="23"/>
        <end position="713"/>
    </location>
</feature>
<keyword evidence="2" id="KW-1133">Transmembrane helix</keyword>
<feature type="transmembrane region" description="Helical" evidence="2">
    <location>
        <begin position="511"/>
        <end position="529"/>
    </location>
</feature>
<dbReference type="Proteomes" id="UP000042738">
    <property type="component" value="Plasmid pSsAf2.3-2"/>
</dbReference>
<sequence length="713" mass="75528">MKLLKPLQAAALLCAVSCPAFAADVDYQTISDAAQKTGDLSRQALVMIFGDVVLSPFQPGQPTLIGSLFAMLNGVLCTVALVWFLVVTLKSLYQGGQEGQVFRSGRTMLHPVMSFAGFITLIPTASGWSLSQLVMLWAASTMGIGGANQLTDKAADMISSGMSLVVPPTAPATRSAARAVFEMNLCKYATNRELAMLYQDGQARTLPMETRGGNGSYLTDNGSARCGSARIPKTSEGGLEGSLASPVNTDNVTAAERQALDTLQSTLDAAAGAFVDTYLSRRDQDTGTLADAETLIQTAAATYEHTVNQALNQLNYHAALQSQLTTQLKARGWLSLGAWYHTFATANSKTNAVANASPITTGPGLQGETGTGDLYHQVFAAYRAQVQNSPYTAPLGSQTSPDDGAALSATDPDAVFVGLFRSPIQRLTNFFATSKIGTYGDFSDQVNPLIKMQTIGDYTLGVAESALTAYSLTLAAASTADNSVLGAIGKLTFINLPAVVKDVLTELSPPFYFLLLLLFAIGFSLAVFLPAVPFLYWMVGVFNWLVSVMVGCAAGPMWSATHLGAEEDRGSRSAYGYIFLIDMMLRPSLMVLGFFFASMAVMAGGTLLDLLFGSALANANADSIIGLFKMIGWLMIYARIATFGVTRVFGLQAMLADHVITFLGGARMAGIMGGMVDDVKGMFVQAGSDSRKTPGLQDAPNRDLQPGNQDGVR</sequence>
<feature type="transmembrane region" description="Helical" evidence="2">
    <location>
        <begin position="64"/>
        <end position="87"/>
    </location>
</feature>
<feature type="region of interest" description="Disordered" evidence="1">
    <location>
        <begin position="688"/>
        <end position="713"/>
    </location>
</feature>
<gene>
    <name evidence="4" type="ORF">SYMBAF_16900</name>
</gene>
<feature type="signal peptide" evidence="3">
    <location>
        <begin position="1"/>
        <end position="22"/>
    </location>
</feature>
<dbReference type="STRING" id="138074.SYMBAF_190038"/>
<dbReference type="GeneID" id="93738153"/>
<dbReference type="EMBL" id="CP050857">
    <property type="protein sequence ID" value="QLH64506.1"/>
    <property type="molecule type" value="Genomic_DNA"/>
</dbReference>
<reference evidence="4 5" key="1">
    <citation type="journal article" date="2014" name="Genome Announc.">
        <title>Whole-Genome Sequence of Serratia symbiotica Strain CWBI-2.3T, a Free-Living Symbiont of the Black Bean Aphid Aphis fabae.</title>
        <authorList>
            <person name="Foray V."/>
            <person name="Grigorescu A.S."/>
            <person name="Sabri A."/>
            <person name="Haubruge E."/>
            <person name="Lognay G."/>
            <person name="Francis F."/>
            <person name="Fauconnier M.L."/>
            <person name="Hance T."/>
            <person name="Thonart P."/>
        </authorList>
    </citation>
    <scope>NUCLEOTIDE SEQUENCE [LARGE SCALE GENOMIC DNA]</scope>
    <source>
        <strain evidence="4">CWBI-2.3</strain>
        <plasmid evidence="4 5">pSsAf2.3-2</plasmid>
    </source>
</reference>
<name>A0A068Z7H1_9GAMM</name>
<dbReference type="AlphaFoldDB" id="A0A068Z7H1"/>